<protein>
    <submittedName>
        <fullName evidence="3">Uncharacterized protein</fullName>
    </submittedName>
</protein>
<comment type="caution">
    <text evidence="3">The sequence shown here is derived from an EMBL/GenBank/DDBJ whole genome shotgun (WGS) entry which is preliminary data.</text>
</comment>
<accession>A0A4S8S4D9</accession>
<dbReference type="Pfam" id="PF22041">
    <property type="entry name" value="GST_C_7"/>
    <property type="match status" value="1"/>
</dbReference>
<reference evidence="3 4" key="1">
    <citation type="submission" date="2018-10" db="EMBL/GenBank/DDBJ databases">
        <title>Fifty Aureobasidium pullulans genomes reveal a recombining polyextremotolerant generalist.</title>
        <authorList>
            <person name="Gostincar C."/>
            <person name="Turk M."/>
            <person name="Zajc J."/>
            <person name="Gunde-Cimerman N."/>
        </authorList>
    </citation>
    <scope>NUCLEOTIDE SEQUENCE [LARGE SCALE GENOMIC DNA]</scope>
    <source>
        <strain evidence="3 4">EXF-11900</strain>
    </source>
</reference>
<proteinExistence type="predicted"/>
<organism evidence="3 4">
    <name type="scientific">Aureobasidium pullulans</name>
    <name type="common">Black yeast</name>
    <name type="synonym">Pullularia pullulans</name>
    <dbReference type="NCBI Taxonomy" id="5580"/>
    <lineage>
        <taxon>Eukaryota</taxon>
        <taxon>Fungi</taxon>
        <taxon>Dikarya</taxon>
        <taxon>Ascomycota</taxon>
        <taxon>Pezizomycotina</taxon>
        <taxon>Dothideomycetes</taxon>
        <taxon>Dothideomycetidae</taxon>
        <taxon>Dothideales</taxon>
        <taxon>Saccotheciaceae</taxon>
        <taxon>Aureobasidium</taxon>
    </lineage>
</organism>
<feature type="domain" description="GST N-terminal" evidence="1">
    <location>
        <begin position="19"/>
        <end position="89"/>
    </location>
</feature>
<evidence type="ECO:0000259" key="2">
    <source>
        <dbReference type="Pfam" id="PF22041"/>
    </source>
</evidence>
<dbReference type="AlphaFoldDB" id="A0A4S8S4D9"/>
<dbReference type="InterPro" id="IPR054416">
    <property type="entry name" value="GST_UstS-like_C"/>
</dbReference>
<dbReference type="Pfam" id="PF13409">
    <property type="entry name" value="GST_N_2"/>
    <property type="match status" value="1"/>
</dbReference>
<dbReference type="Gene3D" id="3.40.30.10">
    <property type="entry name" value="Glutaredoxin"/>
    <property type="match status" value="1"/>
</dbReference>
<name>A0A4S8S4D9_AURPU</name>
<evidence type="ECO:0000259" key="1">
    <source>
        <dbReference type="Pfam" id="PF13409"/>
    </source>
</evidence>
<gene>
    <name evidence="3" type="ORF">D6D28_09456</name>
</gene>
<dbReference type="InterPro" id="IPR004045">
    <property type="entry name" value="Glutathione_S-Trfase_N"/>
</dbReference>
<evidence type="ECO:0000313" key="4">
    <source>
        <dbReference type="Proteomes" id="UP000304951"/>
    </source>
</evidence>
<feature type="domain" description="Glutathione S-transferase UstS-like C-terminal" evidence="2">
    <location>
        <begin position="117"/>
        <end position="254"/>
    </location>
</feature>
<dbReference type="Proteomes" id="UP000304951">
    <property type="component" value="Unassembled WGS sequence"/>
</dbReference>
<dbReference type="EMBL" id="QZAF01000733">
    <property type="protein sequence ID" value="THV64986.1"/>
    <property type="molecule type" value="Genomic_DNA"/>
</dbReference>
<sequence length="267" mass="29319">MASELTFHDLTSKHWPASWSPFTIRTTLCLNYLGLSYKHNEISYPDIASFLPTLGVQASGKSTDFTLPAVTFPDKTIMESTAIAEKLASTSAEFGKKLFPQGEKSIAAAKKFDTKEVWGRIFTAMAKGHILPFVPAFLDDRGREYFYRTREEIFGGGLDEMREGALEAEKEDGLQAKIETALVPLVEFYGELDMQGSGEGGVFAFGGGRPQYLDFQVVALVQWWVYARGGKDVKAALESVGGGRLAKVMEGCKDLLKPKEVAASVHL</sequence>
<dbReference type="SUPFAM" id="SSF52833">
    <property type="entry name" value="Thioredoxin-like"/>
    <property type="match status" value="1"/>
</dbReference>
<evidence type="ECO:0000313" key="3">
    <source>
        <dbReference type="EMBL" id="THV64986.1"/>
    </source>
</evidence>
<dbReference type="InterPro" id="IPR036249">
    <property type="entry name" value="Thioredoxin-like_sf"/>
</dbReference>
<dbReference type="Gene3D" id="1.20.1050.10">
    <property type="match status" value="1"/>
</dbReference>